<dbReference type="EMBL" id="JAPQKI010000009">
    <property type="protein sequence ID" value="KAJ5090063.1"/>
    <property type="molecule type" value="Genomic_DNA"/>
</dbReference>
<accession>A0A9W9EXZ0</accession>
<dbReference type="PANTHER" id="PTHR24320">
    <property type="entry name" value="RETINOL DEHYDROGENASE"/>
    <property type="match status" value="1"/>
</dbReference>
<organism evidence="5 6">
    <name type="scientific">Penicillium argentinense</name>
    <dbReference type="NCBI Taxonomy" id="1131581"/>
    <lineage>
        <taxon>Eukaryota</taxon>
        <taxon>Fungi</taxon>
        <taxon>Dikarya</taxon>
        <taxon>Ascomycota</taxon>
        <taxon>Pezizomycotina</taxon>
        <taxon>Eurotiomycetes</taxon>
        <taxon>Eurotiomycetidae</taxon>
        <taxon>Eurotiales</taxon>
        <taxon>Aspergillaceae</taxon>
        <taxon>Penicillium</taxon>
    </lineage>
</organism>
<comment type="caution">
    <text evidence="5">The sequence shown here is derived from an EMBL/GenBank/DDBJ whole genome shotgun (WGS) entry which is preliminary data.</text>
</comment>
<evidence type="ECO:0000256" key="3">
    <source>
        <dbReference type="ARBA" id="ARBA00023002"/>
    </source>
</evidence>
<dbReference type="AlphaFoldDB" id="A0A9W9EXZ0"/>
<keyword evidence="6" id="KW-1185">Reference proteome</keyword>
<keyword evidence="2" id="KW-0521">NADP</keyword>
<evidence type="ECO:0000256" key="1">
    <source>
        <dbReference type="ARBA" id="ARBA00006484"/>
    </source>
</evidence>
<proteinExistence type="inferred from homology"/>
<evidence type="ECO:0000256" key="2">
    <source>
        <dbReference type="ARBA" id="ARBA00022857"/>
    </source>
</evidence>
<dbReference type="SUPFAM" id="SSF51735">
    <property type="entry name" value="NAD(P)-binding Rossmann-fold domains"/>
    <property type="match status" value="1"/>
</dbReference>
<dbReference type="GO" id="GO:0016491">
    <property type="term" value="F:oxidoreductase activity"/>
    <property type="evidence" value="ECO:0007669"/>
    <property type="project" value="UniProtKB-KW"/>
</dbReference>
<dbReference type="GeneID" id="81360218"/>
<dbReference type="Proteomes" id="UP001149074">
    <property type="component" value="Unassembled WGS sequence"/>
</dbReference>
<comment type="similarity">
    <text evidence="1">Belongs to the short-chain dehydrogenases/reductases (SDR) family.</text>
</comment>
<gene>
    <name evidence="5" type="ORF">N7532_008747</name>
</gene>
<feature type="compositionally biased region" description="Polar residues" evidence="4">
    <location>
        <begin position="188"/>
        <end position="197"/>
    </location>
</feature>
<dbReference type="PANTHER" id="PTHR24320:SF272">
    <property type="entry name" value="NAD(P)-BINDING ROSSMANN-FOLD SUPERFAMILY PROTEIN"/>
    <property type="match status" value="1"/>
</dbReference>
<keyword evidence="3" id="KW-0560">Oxidoreductase</keyword>
<sequence length="197" mass="21889">MLNIMAISKPKLTGDGHELQFATNNLSHFLFFNMLKLALLAGSSPDIHFRVVMVSASAHLLTGLNISDNYNIQKGGYHPWSAYAQLKLENIYMTNEIERRYGRQGVHASSLHPGIVGSLSQEELADMLRNGMMIKTRKSMEQGAATTVWAAIFQDLERRGGLYLNDCAEAEMSEQDGNLVSGKAVPHTYNSQDESRL</sequence>
<reference evidence="5" key="1">
    <citation type="submission" date="2022-11" db="EMBL/GenBank/DDBJ databases">
        <authorList>
            <person name="Petersen C."/>
        </authorList>
    </citation>
    <scope>NUCLEOTIDE SEQUENCE</scope>
    <source>
        <strain evidence="5">IBT 30761</strain>
    </source>
</reference>
<reference evidence="5" key="2">
    <citation type="journal article" date="2023" name="IMA Fungus">
        <title>Comparative genomic study of the Penicillium genus elucidates a diverse pangenome and 15 lateral gene transfer events.</title>
        <authorList>
            <person name="Petersen C."/>
            <person name="Sorensen T."/>
            <person name="Nielsen M.R."/>
            <person name="Sondergaard T.E."/>
            <person name="Sorensen J.L."/>
            <person name="Fitzpatrick D.A."/>
            <person name="Frisvad J.C."/>
            <person name="Nielsen K.L."/>
        </authorList>
    </citation>
    <scope>NUCLEOTIDE SEQUENCE</scope>
    <source>
        <strain evidence="5">IBT 30761</strain>
    </source>
</reference>
<dbReference type="RefSeq" id="XP_056472045.1">
    <property type="nucleotide sequence ID" value="XM_056621239.1"/>
</dbReference>
<name>A0A9W9EXZ0_9EURO</name>
<evidence type="ECO:0000256" key="4">
    <source>
        <dbReference type="SAM" id="MobiDB-lite"/>
    </source>
</evidence>
<dbReference type="OrthoDB" id="191139at2759"/>
<dbReference type="Gene3D" id="3.40.50.720">
    <property type="entry name" value="NAD(P)-binding Rossmann-like Domain"/>
    <property type="match status" value="1"/>
</dbReference>
<evidence type="ECO:0000313" key="5">
    <source>
        <dbReference type="EMBL" id="KAJ5090063.1"/>
    </source>
</evidence>
<dbReference type="InterPro" id="IPR036291">
    <property type="entry name" value="NAD(P)-bd_dom_sf"/>
</dbReference>
<protein>
    <submittedName>
        <fullName evidence="5">NAD(P)-binding protein</fullName>
    </submittedName>
</protein>
<evidence type="ECO:0000313" key="6">
    <source>
        <dbReference type="Proteomes" id="UP001149074"/>
    </source>
</evidence>
<feature type="region of interest" description="Disordered" evidence="4">
    <location>
        <begin position="175"/>
        <end position="197"/>
    </location>
</feature>